<feature type="compositionally biased region" description="Basic and acidic residues" evidence="1">
    <location>
        <begin position="224"/>
        <end position="240"/>
    </location>
</feature>
<dbReference type="EMBL" id="MU858219">
    <property type="protein sequence ID" value="KAK4209022.1"/>
    <property type="molecule type" value="Genomic_DNA"/>
</dbReference>
<dbReference type="AlphaFoldDB" id="A0AAN6Y437"/>
<protein>
    <submittedName>
        <fullName evidence="2">Uncharacterized protein</fullName>
    </submittedName>
</protein>
<feature type="compositionally biased region" description="Basic and acidic residues" evidence="1">
    <location>
        <begin position="181"/>
        <end position="201"/>
    </location>
</feature>
<evidence type="ECO:0000313" key="3">
    <source>
        <dbReference type="Proteomes" id="UP001301769"/>
    </source>
</evidence>
<reference evidence="2" key="2">
    <citation type="submission" date="2023-05" db="EMBL/GenBank/DDBJ databases">
        <authorList>
            <consortium name="Lawrence Berkeley National Laboratory"/>
            <person name="Steindorff A."/>
            <person name="Hensen N."/>
            <person name="Bonometti L."/>
            <person name="Westerberg I."/>
            <person name="Brannstrom I.O."/>
            <person name="Guillou S."/>
            <person name="Cros-Aarteil S."/>
            <person name="Calhoun S."/>
            <person name="Haridas S."/>
            <person name="Kuo A."/>
            <person name="Mondo S."/>
            <person name="Pangilinan J."/>
            <person name="Riley R."/>
            <person name="Labutti K."/>
            <person name="Andreopoulos B."/>
            <person name="Lipzen A."/>
            <person name="Chen C."/>
            <person name="Yanf M."/>
            <person name="Daum C."/>
            <person name="Ng V."/>
            <person name="Clum A."/>
            <person name="Ohm R."/>
            <person name="Martin F."/>
            <person name="Silar P."/>
            <person name="Natvig D."/>
            <person name="Lalanne C."/>
            <person name="Gautier V."/>
            <person name="Ament-Velasquez S.L."/>
            <person name="Kruys A."/>
            <person name="Hutchinson M.I."/>
            <person name="Powell A.J."/>
            <person name="Barry K."/>
            <person name="Miller A.N."/>
            <person name="Grigoriev I.V."/>
            <person name="Debuchy R."/>
            <person name="Gladieux P."/>
            <person name="Thoren M.H."/>
            <person name="Johannesson H."/>
        </authorList>
    </citation>
    <scope>NUCLEOTIDE SEQUENCE</scope>
    <source>
        <strain evidence="2">PSN293</strain>
    </source>
</reference>
<comment type="caution">
    <text evidence="2">The sequence shown here is derived from an EMBL/GenBank/DDBJ whole genome shotgun (WGS) entry which is preliminary data.</text>
</comment>
<proteinExistence type="predicted"/>
<sequence>MSNNNLAKAVDPPRLTSKEAGGSQELAPATQNHPGPSSIPKDTKEDEKGTSVAVQPQNNPSTATGTADSYISSDSTDTNTNMNETPDKKNEPTSSKAPSTYEIDGITYQYGVGYPGRQPPARPQWGTYPNKMSYVDGAGVKHEIHIPTGMYHRAVQLFVDKNWDELGKFPADEGQPYTEADWYRLDDSDEEGTQKGEKGEDFQSATAAGIGHAATVSDKPAIVGKDRDGNFRRVKQKETQ</sequence>
<reference evidence="2" key="1">
    <citation type="journal article" date="2023" name="Mol. Phylogenet. Evol.">
        <title>Genome-scale phylogeny and comparative genomics of the fungal order Sordariales.</title>
        <authorList>
            <person name="Hensen N."/>
            <person name="Bonometti L."/>
            <person name="Westerberg I."/>
            <person name="Brannstrom I.O."/>
            <person name="Guillou S."/>
            <person name="Cros-Aarteil S."/>
            <person name="Calhoun S."/>
            <person name="Haridas S."/>
            <person name="Kuo A."/>
            <person name="Mondo S."/>
            <person name="Pangilinan J."/>
            <person name="Riley R."/>
            <person name="LaButti K."/>
            <person name="Andreopoulos B."/>
            <person name="Lipzen A."/>
            <person name="Chen C."/>
            <person name="Yan M."/>
            <person name="Daum C."/>
            <person name="Ng V."/>
            <person name="Clum A."/>
            <person name="Steindorff A."/>
            <person name="Ohm R.A."/>
            <person name="Martin F."/>
            <person name="Silar P."/>
            <person name="Natvig D.O."/>
            <person name="Lalanne C."/>
            <person name="Gautier V."/>
            <person name="Ament-Velasquez S.L."/>
            <person name="Kruys A."/>
            <person name="Hutchinson M.I."/>
            <person name="Powell A.J."/>
            <person name="Barry K."/>
            <person name="Miller A.N."/>
            <person name="Grigoriev I.V."/>
            <person name="Debuchy R."/>
            <person name="Gladieux P."/>
            <person name="Hiltunen Thoren M."/>
            <person name="Johannesson H."/>
        </authorList>
    </citation>
    <scope>NUCLEOTIDE SEQUENCE</scope>
    <source>
        <strain evidence="2">PSN293</strain>
    </source>
</reference>
<dbReference type="Proteomes" id="UP001301769">
    <property type="component" value="Unassembled WGS sequence"/>
</dbReference>
<name>A0AAN6Y437_9PEZI</name>
<evidence type="ECO:0000256" key="1">
    <source>
        <dbReference type="SAM" id="MobiDB-lite"/>
    </source>
</evidence>
<feature type="compositionally biased region" description="Polar residues" evidence="1">
    <location>
        <begin position="52"/>
        <end position="84"/>
    </location>
</feature>
<feature type="region of interest" description="Disordered" evidence="1">
    <location>
        <begin position="1"/>
        <end position="101"/>
    </location>
</feature>
<feature type="region of interest" description="Disordered" evidence="1">
    <location>
        <begin position="170"/>
        <end position="240"/>
    </location>
</feature>
<keyword evidence="3" id="KW-1185">Reference proteome</keyword>
<accession>A0AAN6Y437</accession>
<evidence type="ECO:0000313" key="2">
    <source>
        <dbReference type="EMBL" id="KAK4209022.1"/>
    </source>
</evidence>
<gene>
    <name evidence="2" type="ORF">QBC37DRAFT_430995</name>
</gene>
<organism evidence="2 3">
    <name type="scientific">Rhypophila decipiens</name>
    <dbReference type="NCBI Taxonomy" id="261697"/>
    <lineage>
        <taxon>Eukaryota</taxon>
        <taxon>Fungi</taxon>
        <taxon>Dikarya</taxon>
        <taxon>Ascomycota</taxon>
        <taxon>Pezizomycotina</taxon>
        <taxon>Sordariomycetes</taxon>
        <taxon>Sordariomycetidae</taxon>
        <taxon>Sordariales</taxon>
        <taxon>Naviculisporaceae</taxon>
        <taxon>Rhypophila</taxon>
    </lineage>
</organism>